<dbReference type="Proteomes" id="UP000887576">
    <property type="component" value="Unplaced"/>
</dbReference>
<dbReference type="WBParaSite" id="JU765_v2.g8137.t1">
    <property type="protein sequence ID" value="JU765_v2.g8137.t1"/>
    <property type="gene ID" value="JU765_v2.g8137"/>
</dbReference>
<evidence type="ECO:0000313" key="1">
    <source>
        <dbReference type="Proteomes" id="UP000887576"/>
    </source>
</evidence>
<accession>A0AC34RM41</accession>
<reference evidence="2" key="1">
    <citation type="submission" date="2022-11" db="UniProtKB">
        <authorList>
            <consortium name="WormBaseParasite"/>
        </authorList>
    </citation>
    <scope>IDENTIFICATION</scope>
</reference>
<protein>
    <submittedName>
        <fullName evidence="2">Uncharacterized protein</fullName>
    </submittedName>
</protein>
<sequence length="156" mass="17341">DSWGSGFAVNAVNNHNLNVRKNFDQFADVPLGVNDGGHQPFLLGFTVGGEYDPSKMQEMAGTLNVPIPGVNEVFDLDGRLLTKSFGGAVFTGFMDFPLTLSDPQERFPGYVRYVRHAADRNMHFGHVLPNVNIFLLDKDKIMEKLSRNRLNPTMIG</sequence>
<organism evidence="1 2">
    <name type="scientific">Panagrolaimus sp. JU765</name>
    <dbReference type="NCBI Taxonomy" id="591449"/>
    <lineage>
        <taxon>Eukaryota</taxon>
        <taxon>Metazoa</taxon>
        <taxon>Ecdysozoa</taxon>
        <taxon>Nematoda</taxon>
        <taxon>Chromadorea</taxon>
        <taxon>Rhabditida</taxon>
        <taxon>Tylenchina</taxon>
        <taxon>Panagrolaimomorpha</taxon>
        <taxon>Panagrolaimoidea</taxon>
        <taxon>Panagrolaimidae</taxon>
        <taxon>Panagrolaimus</taxon>
    </lineage>
</organism>
<name>A0AC34RM41_9BILA</name>
<evidence type="ECO:0000313" key="2">
    <source>
        <dbReference type="WBParaSite" id="JU765_v2.g8137.t1"/>
    </source>
</evidence>
<proteinExistence type="predicted"/>